<dbReference type="Pfam" id="PF26200">
    <property type="entry name" value="Rcat_RNF216"/>
    <property type="match status" value="1"/>
</dbReference>
<dbReference type="CDD" id="cd16630">
    <property type="entry name" value="RING-HC_RBR_RNF216"/>
    <property type="match status" value="1"/>
</dbReference>
<evidence type="ECO:0000259" key="9">
    <source>
        <dbReference type="PROSITE" id="PS51873"/>
    </source>
</evidence>
<dbReference type="VEuPathDB" id="FungiDB:BO82DRAFT_398335"/>
<keyword evidence="6" id="KW-0833">Ubl conjugation pathway</keyword>
<evidence type="ECO:0000256" key="4">
    <source>
        <dbReference type="ARBA" id="ARBA00022737"/>
    </source>
</evidence>
<evidence type="ECO:0000256" key="5">
    <source>
        <dbReference type="ARBA" id="ARBA00022771"/>
    </source>
</evidence>
<dbReference type="InterPro" id="IPR047546">
    <property type="entry name" value="Rcat_RBR_RNF216"/>
</dbReference>
<dbReference type="PANTHER" id="PTHR22770:SF47">
    <property type="entry name" value="E3 UBIQUITIN-PROTEIN LIGASE RNF216"/>
    <property type="match status" value="1"/>
</dbReference>
<dbReference type="InterPro" id="IPR051628">
    <property type="entry name" value="LUBAC_E3_Ligases"/>
</dbReference>
<dbReference type="SMART" id="SM00647">
    <property type="entry name" value="IBR"/>
    <property type="match status" value="2"/>
</dbReference>
<evidence type="ECO:0000256" key="7">
    <source>
        <dbReference type="ARBA" id="ARBA00022833"/>
    </source>
</evidence>
<dbReference type="EMBL" id="KZ821678">
    <property type="protein sequence ID" value="PYH86018.1"/>
    <property type="molecule type" value="Genomic_DNA"/>
</dbReference>
<dbReference type="RefSeq" id="XP_025496218.1">
    <property type="nucleotide sequence ID" value="XM_025639021.1"/>
</dbReference>
<evidence type="ECO:0000256" key="2">
    <source>
        <dbReference type="ARBA" id="ARBA00022679"/>
    </source>
</evidence>
<dbReference type="InterPro" id="IPR002867">
    <property type="entry name" value="IBR_dom"/>
</dbReference>
<name>A0A319DD08_9EURO</name>
<proteinExistence type="predicted"/>
<dbReference type="InterPro" id="IPR047545">
    <property type="entry name" value="BRcat_RBR_RNF216"/>
</dbReference>
<dbReference type="STRING" id="1448315.A0A319DD08"/>
<comment type="pathway">
    <text evidence="1">Protein modification; protein ubiquitination.</text>
</comment>
<keyword evidence="5" id="KW-0863">Zinc-finger</keyword>
<dbReference type="CDD" id="cd20353">
    <property type="entry name" value="Rcat_RBR_RNF216"/>
    <property type="match status" value="1"/>
</dbReference>
<dbReference type="CDD" id="cd20339">
    <property type="entry name" value="BRcat_RBR_RNF216"/>
    <property type="match status" value="1"/>
</dbReference>
<dbReference type="GeneID" id="37141763"/>
<dbReference type="GO" id="GO:0008270">
    <property type="term" value="F:zinc ion binding"/>
    <property type="evidence" value="ECO:0007669"/>
    <property type="project" value="UniProtKB-KW"/>
</dbReference>
<dbReference type="Proteomes" id="UP000248340">
    <property type="component" value="Unassembled WGS sequence"/>
</dbReference>
<keyword evidence="2" id="KW-0808">Transferase</keyword>
<organism evidence="10 11">
    <name type="scientific">Aspergillus uvarum CBS 121591</name>
    <dbReference type="NCBI Taxonomy" id="1448315"/>
    <lineage>
        <taxon>Eukaryota</taxon>
        <taxon>Fungi</taxon>
        <taxon>Dikarya</taxon>
        <taxon>Ascomycota</taxon>
        <taxon>Pezizomycotina</taxon>
        <taxon>Eurotiomycetes</taxon>
        <taxon>Eurotiomycetidae</taxon>
        <taxon>Eurotiales</taxon>
        <taxon>Aspergillaceae</taxon>
        <taxon>Aspergillus</taxon>
        <taxon>Aspergillus subgen. Circumdati</taxon>
    </lineage>
</organism>
<dbReference type="InterPro" id="IPR044066">
    <property type="entry name" value="TRIAD_supradom"/>
</dbReference>
<evidence type="ECO:0000256" key="3">
    <source>
        <dbReference type="ARBA" id="ARBA00022723"/>
    </source>
</evidence>
<dbReference type="Gene3D" id="1.20.120.1750">
    <property type="match status" value="1"/>
</dbReference>
<evidence type="ECO:0000256" key="1">
    <source>
        <dbReference type="ARBA" id="ARBA00004906"/>
    </source>
</evidence>
<feature type="domain" description="RING-type" evidence="9">
    <location>
        <begin position="340"/>
        <end position="557"/>
    </location>
</feature>
<dbReference type="GO" id="GO:0016740">
    <property type="term" value="F:transferase activity"/>
    <property type="evidence" value="ECO:0007669"/>
    <property type="project" value="UniProtKB-KW"/>
</dbReference>
<protein>
    <recommendedName>
        <fullName evidence="9">RING-type domain-containing protein</fullName>
    </recommendedName>
</protein>
<dbReference type="OrthoDB" id="10009520at2759"/>
<evidence type="ECO:0000313" key="11">
    <source>
        <dbReference type="Proteomes" id="UP000248340"/>
    </source>
</evidence>
<dbReference type="InterPro" id="IPR047544">
    <property type="entry name" value="RING-HC_RBR_RNF216"/>
</dbReference>
<dbReference type="SUPFAM" id="SSF57850">
    <property type="entry name" value="RING/U-box"/>
    <property type="match status" value="2"/>
</dbReference>
<gene>
    <name evidence="10" type="ORF">BO82DRAFT_398335</name>
</gene>
<evidence type="ECO:0000256" key="6">
    <source>
        <dbReference type="ARBA" id="ARBA00022786"/>
    </source>
</evidence>
<keyword evidence="7" id="KW-0862">Zinc</keyword>
<reference evidence="10 11" key="1">
    <citation type="submission" date="2016-12" db="EMBL/GenBank/DDBJ databases">
        <title>The genomes of Aspergillus section Nigri reveals drivers in fungal speciation.</title>
        <authorList>
            <consortium name="DOE Joint Genome Institute"/>
            <person name="Vesth T.C."/>
            <person name="Nybo J."/>
            <person name="Theobald S."/>
            <person name="Brandl J."/>
            <person name="Frisvad J.C."/>
            <person name="Nielsen K.F."/>
            <person name="Lyhne E.K."/>
            <person name="Kogle M.E."/>
            <person name="Kuo A."/>
            <person name="Riley R."/>
            <person name="Clum A."/>
            <person name="Nolan M."/>
            <person name="Lipzen A."/>
            <person name="Salamov A."/>
            <person name="Henrissat B."/>
            <person name="Wiebenga A."/>
            <person name="De Vries R.P."/>
            <person name="Grigoriev I.V."/>
            <person name="Mortensen U.H."/>
            <person name="Andersen M.R."/>
            <person name="Baker S.E."/>
        </authorList>
    </citation>
    <scope>NUCLEOTIDE SEQUENCE [LARGE SCALE GENOMIC DNA]</scope>
    <source>
        <strain evidence="10 11">CBS 121591</strain>
    </source>
</reference>
<evidence type="ECO:0000313" key="10">
    <source>
        <dbReference type="EMBL" id="PYH86018.1"/>
    </source>
</evidence>
<dbReference type="PANTHER" id="PTHR22770">
    <property type="entry name" value="UBIQUITIN CONJUGATING ENZYME 7 INTERACTING PROTEIN-RELATED"/>
    <property type="match status" value="1"/>
</dbReference>
<dbReference type="PROSITE" id="PS51873">
    <property type="entry name" value="TRIAD"/>
    <property type="match status" value="1"/>
</dbReference>
<accession>A0A319DD08</accession>
<evidence type="ECO:0000256" key="8">
    <source>
        <dbReference type="SAM" id="MobiDB-lite"/>
    </source>
</evidence>
<keyword evidence="4" id="KW-0677">Repeat</keyword>
<sequence length="832" mass="94045">MASRHPYASSVSQVLRELEEFQTMDYESAYYGFNEDLLLADLDQAGRWGTFANNPELNHDTSSTDQRPTKKQRTDRLVHGGDIPAVHIQDRYTDPDSNAVQQQRASRGPPVLIDLTEDDHPLTEILEIFPDIDPDHLKGLIDRHLALVSQAKTEILLTATDKDLAKGAAIEEILQNPSYPRKQKRLKRTVDERDSVPKKEDDIQKWLKAIPQRGSPLYLEITARLLAIEFPTVPWTYIQNLALHKRELYAAYLSLYALEDPSAKSTKPYKNERNRNPRSHTSLYKSYPETLPIMENLKRELKAAAKAAKKTKEMNSAVLRNNFEDVDDKEAEERNIRTGNLVECQCCFEEVPANKALPCEGLDVHFFCYTCMKSSAETQIGMMRYKLQCFDGSGCQAKFDRYGLERALGAKLMQKLDALQQQDEIGQAGLEGLESCPFCDFQAICAPADEDREFRCRNPDCEVVSCRLCKEKSHPPSSCDEARKDKQLPYRHRVEEALSEALIRPCPTCKVKIVKTDGCNKMTCSKCGTQMCYVCNVKLGASYEHFNRPPTHCRLWDQNERYPLGRQVDQEIEQVEADAIAKILAENPDVTEEEIRVNRPGQKQNARPPRPGRPQNQNARPPQPDRARQPVQARARINIQVPGIPQPDQPRQQQVQPRQQQVQPRQPMQAPQHIQAPRVIQQADPANVYFREPYVHVQAQANQMPIARNYYANGIQDIYAGRLPWEAPSNNYPLPNAQINQLNSGEAGFLPQGHPPNNPAAMPIDPPPYYAWNHGQALSVAPRFPAQNVANNPVPNPVGPGQTNPYPSYHIPPIVSQNARRASGGLGGYARD</sequence>
<keyword evidence="3" id="KW-0479">Metal-binding</keyword>
<keyword evidence="11" id="KW-1185">Reference proteome</keyword>
<dbReference type="AlphaFoldDB" id="A0A319DD08"/>
<feature type="compositionally biased region" description="Low complexity" evidence="8">
    <location>
        <begin position="649"/>
        <end position="672"/>
    </location>
</feature>
<feature type="region of interest" description="Disordered" evidence="8">
    <location>
        <begin position="51"/>
        <end position="76"/>
    </location>
</feature>
<feature type="compositionally biased region" description="Polar residues" evidence="8">
    <location>
        <begin position="51"/>
        <end position="66"/>
    </location>
</feature>
<feature type="region of interest" description="Disordered" evidence="8">
    <location>
        <begin position="591"/>
        <end position="675"/>
    </location>
</feature>